<keyword evidence="2" id="KW-0472">Membrane</keyword>
<feature type="region of interest" description="Disordered" evidence="1">
    <location>
        <begin position="92"/>
        <end position="111"/>
    </location>
</feature>
<dbReference type="Proteomes" id="UP001500021">
    <property type="component" value="Unassembled WGS sequence"/>
</dbReference>
<reference evidence="3 4" key="1">
    <citation type="journal article" date="2019" name="Int. J. Syst. Evol. Microbiol.">
        <title>The Global Catalogue of Microorganisms (GCM) 10K type strain sequencing project: providing services to taxonomists for standard genome sequencing and annotation.</title>
        <authorList>
            <consortium name="The Broad Institute Genomics Platform"/>
            <consortium name="The Broad Institute Genome Sequencing Center for Infectious Disease"/>
            <person name="Wu L."/>
            <person name="Ma J."/>
        </authorList>
    </citation>
    <scope>NUCLEOTIDE SEQUENCE [LARGE SCALE GENOMIC DNA]</scope>
    <source>
        <strain evidence="3 4">JCM 15608</strain>
    </source>
</reference>
<feature type="transmembrane region" description="Helical" evidence="2">
    <location>
        <begin position="12"/>
        <end position="32"/>
    </location>
</feature>
<evidence type="ECO:0000313" key="4">
    <source>
        <dbReference type="Proteomes" id="UP001500021"/>
    </source>
</evidence>
<evidence type="ECO:0000313" key="3">
    <source>
        <dbReference type="EMBL" id="GAA0819164.1"/>
    </source>
</evidence>
<evidence type="ECO:0000256" key="2">
    <source>
        <dbReference type="SAM" id="Phobius"/>
    </source>
</evidence>
<protein>
    <submittedName>
        <fullName evidence="3">Uncharacterized protein</fullName>
    </submittedName>
</protein>
<accession>A0ABN1L858</accession>
<organism evidence="3 4">
    <name type="scientific">Colwellia asteriadis</name>
    <dbReference type="NCBI Taxonomy" id="517723"/>
    <lineage>
        <taxon>Bacteria</taxon>
        <taxon>Pseudomonadati</taxon>
        <taxon>Pseudomonadota</taxon>
        <taxon>Gammaproteobacteria</taxon>
        <taxon>Alteromonadales</taxon>
        <taxon>Colwelliaceae</taxon>
        <taxon>Colwellia</taxon>
    </lineage>
</organism>
<proteinExistence type="predicted"/>
<sequence>MSNKNKEVTTVQTVINTLFIVAFIAFWVWIAVSPDPIKPATVVEVSAPITKTYIAPTQRKTFATGNEQGYGHEGLTLEAYCAIQYARGDNPTSECMPDEREPAGHSCASKAGRGEWLSDYCYKKGYRK</sequence>
<keyword evidence="2" id="KW-0812">Transmembrane</keyword>
<comment type="caution">
    <text evidence="3">The sequence shown here is derived from an EMBL/GenBank/DDBJ whole genome shotgun (WGS) entry which is preliminary data.</text>
</comment>
<evidence type="ECO:0000256" key="1">
    <source>
        <dbReference type="SAM" id="MobiDB-lite"/>
    </source>
</evidence>
<keyword evidence="4" id="KW-1185">Reference proteome</keyword>
<dbReference type="RefSeq" id="WP_343817559.1">
    <property type="nucleotide sequence ID" value="NZ_BAAAFA010000007.1"/>
</dbReference>
<keyword evidence="2" id="KW-1133">Transmembrane helix</keyword>
<gene>
    <name evidence="3" type="ORF">GCM10009111_22920</name>
</gene>
<name>A0ABN1L858_9GAMM</name>
<dbReference type="EMBL" id="BAAAFA010000007">
    <property type="protein sequence ID" value="GAA0819164.1"/>
    <property type="molecule type" value="Genomic_DNA"/>
</dbReference>